<evidence type="ECO:0000313" key="1">
    <source>
        <dbReference type="EMBL" id="QMW00838.1"/>
    </source>
</evidence>
<proteinExistence type="predicted"/>
<gene>
    <name evidence="1" type="ORF">H3H32_23005</name>
</gene>
<dbReference type="Gene3D" id="3.30.1150.10">
    <property type="match status" value="1"/>
</dbReference>
<protein>
    <recommendedName>
        <fullName evidence="3">TonB C-terminal domain-containing protein</fullName>
    </recommendedName>
</protein>
<keyword evidence="2" id="KW-1185">Reference proteome</keyword>
<reference evidence="1 2" key="1">
    <citation type="submission" date="2020-07" db="EMBL/GenBank/DDBJ databases">
        <title>Spirosoma foliorum sp. nov., isolated from the leaves on the Nejang mountain Korea, Republic of.</title>
        <authorList>
            <person name="Ho H."/>
            <person name="Lee Y.-J."/>
            <person name="Nurcahyanto D.-A."/>
            <person name="Kim S.-G."/>
        </authorList>
    </citation>
    <scope>NUCLEOTIDE SEQUENCE [LARGE SCALE GENOMIC DNA]</scope>
    <source>
        <strain evidence="1 2">PL0136</strain>
    </source>
</reference>
<dbReference type="KEGG" id="sfol:H3H32_23005"/>
<evidence type="ECO:0000313" key="2">
    <source>
        <dbReference type="Proteomes" id="UP000515369"/>
    </source>
</evidence>
<accession>A0A7G5GPP6</accession>
<evidence type="ECO:0008006" key="3">
    <source>
        <dbReference type="Google" id="ProtNLM"/>
    </source>
</evidence>
<sequence length="185" mass="21063">MRLIFLLAFILFSIYVSGQTDKSPSTPFLAVSPTFTQSDSARAELLNQDPVFKKVLSRRISYPPFEVTIRRTKLVYAQFDIDTMGHIQDVIILNPSFDSRIGGRVDDFDVNVKKAIRKLPPLNPRYLGRYTLPVMFIIDDGQTGEILKPTNTIIGFSFGNLLLETIYIKGYYIYVNNPNKGVLKF</sequence>
<dbReference type="Proteomes" id="UP000515369">
    <property type="component" value="Chromosome"/>
</dbReference>
<dbReference type="EMBL" id="CP059732">
    <property type="protein sequence ID" value="QMW00838.1"/>
    <property type="molecule type" value="Genomic_DNA"/>
</dbReference>
<name>A0A7G5GPP6_9BACT</name>
<organism evidence="1 2">
    <name type="scientific">Spirosoma foliorum</name>
    <dbReference type="NCBI Taxonomy" id="2710596"/>
    <lineage>
        <taxon>Bacteria</taxon>
        <taxon>Pseudomonadati</taxon>
        <taxon>Bacteroidota</taxon>
        <taxon>Cytophagia</taxon>
        <taxon>Cytophagales</taxon>
        <taxon>Cytophagaceae</taxon>
        <taxon>Spirosoma</taxon>
    </lineage>
</organism>
<dbReference type="RefSeq" id="WP_182457951.1">
    <property type="nucleotide sequence ID" value="NZ_CP059732.1"/>
</dbReference>
<dbReference type="SUPFAM" id="SSF74653">
    <property type="entry name" value="TolA/TonB C-terminal domain"/>
    <property type="match status" value="1"/>
</dbReference>
<dbReference type="AlphaFoldDB" id="A0A7G5GPP6"/>